<dbReference type="Pfam" id="PF07669">
    <property type="entry name" value="Eco57I"/>
    <property type="match status" value="1"/>
</dbReference>
<feature type="coiled-coil region" evidence="1">
    <location>
        <begin position="1882"/>
        <end position="1937"/>
    </location>
</feature>
<dbReference type="CDD" id="cd02440">
    <property type="entry name" value="AdoMet_MTases"/>
    <property type="match status" value="1"/>
</dbReference>
<feature type="non-terminal residue" evidence="4">
    <location>
        <position position="1"/>
    </location>
</feature>
<dbReference type="Gene3D" id="3.40.50.300">
    <property type="entry name" value="P-loop containing nucleotide triphosphate hydrolases"/>
    <property type="match status" value="2"/>
</dbReference>
<dbReference type="InterPro" id="IPR011639">
    <property type="entry name" value="MethylTrfase_TaqI-like_dom"/>
</dbReference>
<feature type="compositionally biased region" description="Basic and acidic residues" evidence="2">
    <location>
        <begin position="1958"/>
        <end position="1988"/>
    </location>
</feature>
<sequence length="2011" mass="228204">YLLHEDERSRTGFIKEQYGIGGSSHALSGADDSHANYDGKGLFLARGAYGNPYTSVLLSWNKVANRVAYLIKNDQFLQAEDYARMPEYEQEQMANKVLRFYDRLPEEIDRPFTDDFFWEKPGKEMVAVLENPEQTEELLQKMDAALVALPLDFEAYGTNYQQKTELLSELHQYAEGTYTIFPTPEAEPSFAEPSGHQMTMFDFLDTKAVTEPTVVDMSDVEEIEEEEVTAKEDIPENQEQEITETSEGQEQKESEEEITVKTAEELAESWDEGVFEYQGYHFEAVGVLPEGIEGKDLVAQTRSNTELHLSTYHTEDFPKYSYDDFYAVSNAPTADVFRCLETGRNYIPGENELFGYEGEFQPYLKPEVEEIVTEPHNFRIQDNDLGAGGPKAKYKANMEAIHLLQTLEQEERLATPEEQEILSRYVGWGGIPQAFEEKNSSWTNEYLELKNTLSPEEYSAARASTLNAFYTSPTVIRSMYEALENMGLKQGNILEPSCGVGNFMGLIPESMNKAKMYGVELDPVSGKIAKQLYQKNKIAVQGFEETSYPDSFFDCVIGNVPFGSYQVSDRRYDRHHFMIHDYFIAKSLDLIRPGGVVAVVTSSGTMDKQNPAVRQYIANRAELLGAIRLPNNAFQRNANTSVVSDILFFQKRDRASIEEPEWLNLKETPEGYSVNAYFAEHPEMVLGEFTTESTQYGKQEVTVKPKEGITLEEQLKEAVQNIHGTITELELSDTELEEDVVSIPADPDVKNFSYTVVNDEVYYRENSVMNRMELPAMTAERVKGMVKIRDVTNELIQCQMEEGSDEQITKLQGKLNEEYDTFTAKYGLLSSNANKRAFSQDSSYCLLTSLEFLDDKGELKRKADIFTKRTIRRAETVTSVDTASEALAVSIGERAGVDLSYMAQLSGKTEEELTEELAGIIFKNPISEKWEPSDEYLSGNVREKLQIAKQFAEDHPEYQVNVQYLEQVQPKDLDASEIEARLGATWISEDYITRFMAETFHTPRYYVGSKVKVQYAEVTGQWNVMGKNVDSYGNALVTSTYGTQRANAYRLLEDALNLRDTKIYDTVQDADGEHRELNRKETMLAQQKQELIKEEFKEWIFKDLHRREDLCKIYNERFNSIRPREYDGSHIQFVGMNPEITLMPHQKNAVAHVLYGNNTLLAHCVGAGKTFQMIAAGMESKRLGLSQKNLYVVPNHLTEQWGSDFLRLYPGANILVATKKDFEPANRKRFCSRIATGDYDAVIIGHTQFEKIPLSRERQIAMLEQQIADITFSIEEAAHQAGQNYTIKQLEKTKKSLQARMKKLNDQTRKDDVVTFEQLGVDRLFVDESHSFKNLFLYTKMRNVAGISQTDAQKSSDMFMKCRYMDELTGGRGITFATGTPVSNSMTELYTIMRYLQYDTLMRMGMGHFDSWAATFGETVTAIELSPEGTGYRAKTRFARFFNLPELISIFKEAADIQTSDMLNLPVPEAEFINEVLKPSEEQQEMVSAFSERAESVRGGLVNPTEDNMLKITNDGRKCALDQRLLNELLPDAEKSKVNTCVENAFQVWEEGKADRTTQLIFCDLSTPKGDGTFNVYDDVRNKLTEKGIPKEEIAFIHEYNTEAKKAELFAKVRAGQVRILMGSTPKLGAGTNVQDRLIALHHLDCPWKPSDLEQQEGRILRQGNQNDKVKVFRYVTENTFDAYMWQILENKQKFISQIMTSKSPVRACEDVDDTALSYAEIKALATGNPYIKEKMDLDVQVSKLKLLKANHTSQIYRLESDIAKNFPVQISALKERIAGMQVDSQVVKSVDLQDNDTFAMTVGNVLYEDKKEAGEALIAACAGLKTVSTGGKVGEYHGFTLSASYNMFSNAFELTIKGKCSYKLEIGKDPVGNMQRIHNTLSSIDRKLTESEQKLETVQQQLATAQEEVKKPFPKEAELNEKMERLSELNALLNMDEKGNETIMADEDIGREGSSTDSRDAVEEKELPETADRIHKPSILERLKQEKAQQNTAEQPSVQKTAKKKHEQEL</sequence>
<dbReference type="PANTHER" id="PTHR41313">
    <property type="entry name" value="ADENINE-SPECIFIC METHYLTRANSFERASE"/>
    <property type="match status" value="1"/>
</dbReference>
<keyword evidence="1" id="KW-0175">Coiled coil</keyword>
<dbReference type="PRINTS" id="PR00507">
    <property type="entry name" value="N12N6MTFRASE"/>
</dbReference>
<evidence type="ECO:0000313" key="4">
    <source>
        <dbReference type="EMBL" id="MEQ2359176.1"/>
    </source>
</evidence>
<name>A0ABV1AP94_9FIRM</name>
<protein>
    <submittedName>
        <fullName evidence="4">SNF2-related protein</fullName>
    </submittedName>
</protein>
<dbReference type="Pfam" id="PF04851">
    <property type="entry name" value="ResIII"/>
    <property type="match status" value="1"/>
</dbReference>
<dbReference type="PROSITE" id="PS51194">
    <property type="entry name" value="HELICASE_CTER"/>
    <property type="match status" value="1"/>
</dbReference>
<evidence type="ECO:0000313" key="5">
    <source>
        <dbReference type="Proteomes" id="UP001446032"/>
    </source>
</evidence>
<dbReference type="SUPFAM" id="SSF52540">
    <property type="entry name" value="P-loop containing nucleoside triphosphate hydrolases"/>
    <property type="match status" value="2"/>
</dbReference>
<dbReference type="Proteomes" id="UP001446032">
    <property type="component" value="Unassembled WGS sequence"/>
</dbReference>
<dbReference type="InterPro" id="IPR001650">
    <property type="entry name" value="Helicase_C-like"/>
</dbReference>
<feature type="compositionally biased region" description="Acidic residues" evidence="2">
    <location>
        <begin position="235"/>
        <end position="244"/>
    </location>
</feature>
<dbReference type="Gene3D" id="3.40.50.150">
    <property type="entry name" value="Vaccinia Virus protein VP39"/>
    <property type="match status" value="1"/>
</dbReference>
<accession>A0ABV1AP94</accession>
<proteinExistence type="predicted"/>
<feature type="region of interest" description="Disordered" evidence="2">
    <location>
        <begin position="1944"/>
        <end position="2011"/>
    </location>
</feature>
<feature type="domain" description="Helicase C-terminal" evidence="3">
    <location>
        <begin position="1541"/>
        <end position="1707"/>
    </location>
</feature>
<dbReference type="InterPro" id="IPR014001">
    <property type="entry name" value="Helicase_ATP-bd"/>
</dbReference>
<evidence type="ECO:0000259" key="3">
    <source>
        <dbReference type="PROSITE" id="PS51194"/>
    </source>
</evidence>
<dbReference type="InterPro" id="IPR029063">
    <property type="entry name" value="SAM-dependent_MTases_sf"/>
</dbReference>
<dbReference type="SUPFAM" id="SSF53335">
    <property type="entry name" value="S-adenosyl-L-methionine-dependent methyltransferases"/>
    <property type="match status" value="1"/>
</dbReference>
<keyword evidence="5" id="KW-1185">Reference proteome</keyword>
<dbReference type="RefSeq" id="WP_349078149.1">
    <property type="nucleotide sequence ID" value="NZ_JBBMEI010000042.1"/>
</dbReference>
<dbReference type="InterPro" id="IPR052933">
    <property type="entry name" value="DNA_Protect_Modify"/>
</dbReference>
<dbReference type="PANTHER" id="PTHR41313:SF1">
    <property type="entry name" value="DNA METHYLASE ADENINE-SPECIFIC DOMAIN-CONTAINING PROTEIN"/>
    <property type="match status" value="1"/>
</dbReference>
<evidence type="ECO:0000256" key="1">
    <source>
        <dbReference type="SAM" id="Coils"/>
    </source>
</evidence>
<organism evidence="4 5">
    <name type="scientific">Blautia intestinihominis</name>
    <dbReference type="NCBI Taxonomy" id="3133152"/>
    <lineage>
        <taxon>Bacteria</taxon>
        <taxon>Bacillati</taxon>
        <taxon>Bacillota</taxon>
        <taxon>Clostridia</taxon>
        <taxon>Lachnospirales</taxon>
        <taxon>Lachnospiraceae</taxon>
        <taxon>Blautia</taxon>
    </lineage>
</organism>
<dbReference type="EMBL" id="JBBMEI010000042">
    <property type="protein sequence ID" value="MEQ2359176.1"/>
    <property type="molecule type" value="Genomic_DNA"/>
</dbReference>
<feature type="compositionally biased region" description="Basic residues" evidence="2">
    <location>
        <begin position="2002"/>
        <end position="2011"/>
    </location>
</feature>
<comment type="caution">
    <text evidence="4">The sequence shown here is derived from an EMBL/GenBank/DDBJ whole genome shotgun (WGS) entry which is preliminary data.</text>
</comment>
<feature type="compositionally biased region" description="Polar residues" evidence="2">
    <location>
        <begin position="1989"/>
        <end position="2001"/>
    </location>
</feature>
<dbReference type="InterPro" id="IPR027417">
    <property type="entry name" value="P-loop_NTPase"/>
</dbReference>
<gene>
    <name evidence="4" type="ORF">WMO75_12735</name>
</gene>
<feature type="region of interest" description="Disordered" evidence="2">
    <location>
        <begin position="220"/>
        <end position="258"/>
    </location>
</feature>
<evidence type="ECO:0000256" key="2">
    <source>
        <dbReference type="SAM" id="MobiDB-lite"/>
    </source>
</evidence>
<reference evidence="4 5" key="1">
    <citation type="submission" date="2024-03" db="EMBL/GenBank/DDBJ databases">
        <title>Human intestinal bacterial collection.</title>
        <authorList>
            <person name="Pauvert C."/>
            <person name="Hitch T.C.A."/>
            <person name="Clavel T."/>
        </authorList>
    </citation>
    <scope>NUCLEOTIDE SEQUENCE [LARGE SCALE GENOMIC DNA]</scope>
    <source>
        <strain evidence="4 5">CLA-AA-H95</strain>
    </source>
</reference>
<dbReference type="SMART" id="SM00487">
    <property type="entry name" value="DEXDc"/>
    <property type="match status" value="1"/>
</dbReference>
<dbReference type="InterPro" id="IPR006935">
    <property type="entry name" value="Helicase/UvrB_N"/>
</dbReference>